<feature type="compositionally biased region" description="Polar residues" evidence="2">
    <location>
        <begin position="136"/>
        <end position="152"/>
    </location>
</feature>
<evidence type="ECO:0000256" key="1">
    <source>
        <dbReference type="ARBA" id="ARBA00044755"/>
    </source>
</evidence>
<gene>
    <name evidence="3" type="ORF">KME15_25715</name>
</gene>
<dbReference type="EMBL" id="JAHHHD010000055">
    <property type="protein sequence ID" value="MBW4662069.1"/>
    <property type="molecule type" value="Genomic_DNA"/>
</dbReference>
<comment type="caution">
    <text evidence="3">The sequence shown here is derived from an EMBL/GenBank/DDBJ whole genome shotgun (WGS) entry which is preliminary data.</text>
</comment>
<sequence length="152" mass="16413">MFNRKPTKSLTYLSATSEFEGNLKIEGNLRVDGIVHGTVEVRGDMEISQTGLVEGPELKANNIIVHGVIKARVVAAGRLTLSRTARLEGDVSANSLDIEAGAFYTGHIATTNEVKALPRSVDHYPELMGRTDESPLNRSLNPPISGSQSELK</sequence>
<dbReference type="AlphaFoldDB" id="A0A951QG87"/>
<dbReference type="PANTHER" id="PTHR35024:SF4">
    <property type="entry name" value="POLYMER-FORMING CYTOSKELETAL PROTEIN"/>
    <property type="match status" value="1"/>
</dbReference>
<evidence type="ECO:0000313" key="3">
    <source>
        <dbReference type="EMBL" id="MBW4662069.1"/>
    </source>
</evidence>
<name>A0A951QG87_9CYAN</name>
<evidence type="ECO:0000256" key="2">
    <source>
        <dbReference type="SAM" id="MobiDB-lite"/>
    </source>
</evidence>
<reference evidence="3" key="1">
    <citation type="submission" date="2021-05" db="EMBL/GenBank/DDBJ databases">
        <authorList>
            <person name="Pietrasiak N."/>
            <person name="Ward R."/>
            <person name="Stajich J.E."/>
            <person name="Kurbessoian T."/>
        </authorList>
    </citation>
    <scope>NUCLEOTIDE SEQUENCE</scope>
    <source>
        <strain evidence="3">UHER 2000/2452</strain>
    </source>
</reference>
<comment type="similarity">
    <text evidence="1">Belongs to the bactofilin family.</text>
</comment>
<dbReference type="Pfam" id="PF04519">
    <property type="entry name" value="Bactofilin"/>
    <property type="match status" value="1"/>
</dbReference>
<protein>
    <submittedName>
        <fullName evidence="3">Polymer-forming cytoskeletal protein</fullName>
    </submittedName>
</protein>
<feature type="compositionally biased region" description="Basic and acidic residues" evidence="2">
    <location>
        <begin position="125"/>
        <end position="135"/>
    </location>
</feature>
<dbReference type="Proteomes" id="UP000757435">
    <property type="component" value="Unassembled WGS sequence"/>
</dbReference>
<organism evidence="3 4">
    <name type="scientific">Drouetiella hepatica Uher 2000/2452</name>
    <dbReference type="NCBI Taxonomy" id="904376"/>
    <lineage>
        <taxon>Bacteria</taxon>
        <taxon>Bacillati</taxon>
        <taxon>Cyanobacteriota</taxon>
        <taxon>Cyanophyceae</taxon>
        <taxon>Oculatellales</taxon>
        <taxon>Oculatellaceae</taxon>
        <taxon>Drouetiella</taxon>
    </lineage>
</organism>
<proteinExistence type="inferred from homology"/>
<dbReference type="PANTHER" id="PTHR35024">
    <property type="entry name" value="HYPOTHETICAL CYTOSOLIC PROTEIN"/>
    <property type="match status" value="1"/>
</dbReference>
<evidence type="ECO:0000313" key="4">
    <source>
        <dbReference type="Proteomes" id="UP000757435"/>
    </source>
</evidence>
<feature type="region of interest" description="Disordered" evidence="2">
    <location>
        <begin position="125"/>
        <end position="152"/>
    </location>
</feature>
<accession>A0A951QG87</accession>
<dbReference type="InterPro" id="IPR007607">
    <property type="entry name" value="BacA/B"/>
</dbReference>
<reference evidence="3" key="2">
    <citation type="journal article" date="2022" name="Microbiol. Resour. Announc.">
        <title>Metagenome Sequencing to Explore Phylogenomics of Terrestrial Cyanobacteria.</title>
        <authorList>
            <person name="Ward R.D."/>
            <person name="Stajich J.E."/>
            <person name="Johansen J.R."/>
            <person name="Huntemann M."/>
            <person name="Clum A."/>
            <person name="Foster B."/>
            <person name="Foster B."/>
            <person name="Roux S."/>
            <person name="Palaniappan K."/>
            <person name="Varghese N."/>
            <person name="Mukherjee S."/>
            <person name="Reddy T.B.K."/>
            <person name="Daum C."/>
            <person name="Copeland A."/>
            <person name="Chen I.A."/>
            <person name="Ivanova N.N."/>
            <person name="Kyrpides N.C."/>
            <person name="Shapiro N."/>
            <person name="Eloe-Fadrosh E.A."/>
            <person name="Pietrasiak N."/>
        </authorList>
    </citation>
    <scope>NUCLEOTIDE SEQUENCE</scope>
    <source>
        <strain evidence="3">UHER 2000/2452</strain>
    </source>
</reference>